<feature type="transmembrane region" description="Helical" evidence="1">
    <location>
        <begin position="114"/>
        <end position="133"/>
    </location>
</feature>
<dbReference type="KEGG" id="wjo:FOL01_1288"/>
<evidence type="ECO:0000256" key="1">
    <source>
        <dbReference type="SAM" id="Phobius"/>
    </source>
</evidence>
<proteinExistence type="predicted"/>
<organism evidence="2 3">
    <name type="scientific">Weissella jogaejeotgali</name>
    <dbReference type="NCBI Taxonomy" id="1631871"/>
    <lineage>
        <taxon>Bacteria</taxon>
        <taxon>Bacillati</taxon>
        <taxon>Bacillota</taxon>
        <taxon>Bacilli</taxon>
        <taxon>Lactobacillales</taxon>
        <taxon>Lactobacillaceae</taxon>
        <taxon>Weissella</taxon>
    </lineage>
</organism>
<gene>
    <name evidence="2" type="ORF">FOL01_1288</name>
</gene>
<dbReference type="RefSeq" id="WP_237342619.1">
    <property type="nucleotide sequence ID" value="NZ_CP014332.1"/>
</dbReference>
<evidence type="ECO:0000313" key="2">
    <source>
        <dbReference type="EMBL" id="APS42147.1"/>
    </source>
</evidence>
<sequence length="149" mass="16597">MSDDIVQKMKSYKQMLDDGLIDEDDYNVLKQRALTEQAMDINFQRTLKKKEEQESIQSSVNTNSSDDHEQLYTVLGFGSALVSLGFVPILFGTAGVIFGYLLSRSESSKQKGTILMIASIGCAIMGMLIGVAMQGSGQQENNFFIFPWY</sequence>
<keyword evidence="1" id="KW-0472">Membrane</keyword>
<evidence type="ECO:0008006" key="4">
    <source>
        <dbReference type="Google" id="ProtNLM"/>
    </source>
</evidence>
<dbReference type="EMBL" id="CP014332">
    <property type="protein sequence ID" value="APS42147.1"/>
    <property type="molecule type" value="Genomic_DNA"/>
</dbReference>
<keyword evidence="3" id="KW-1185">Reference proteome</keyword>
<feature type="transmembrane region" description="Helical" evidence="1">
    <location>
        <begin position="74"/>
        <end position="102"/>
    </location>
</feature>
<reference evidence="2 3" key="1">
    <citation type="submission" date="2016-02" db="EMBL/GenBank/DDBJ databases">
        <title>Complete Genome Sequence of Weissella jogaejeotgali FOL01.</title>
        <authorList>
            <person name="Lee J.-H."/>
            <person name="Ku H.-J."/>
        </authorList>
    </citation>
    <scope>NUCLEOTIDE SEQUENCE [LARGE SCALE GENOMIC DNA]</scope>
    <source>
        <strain evidence="2 3">FOL01</strain>
    </source>
</reference>
<dbReference type="STRING" id="1631871.FOL01_1288"/>
<accession>A0A1L6RC53</accession>
<evidence type="ECO:0000313" key="3">
    <source>
        <dbReference type="Proteomes" id="UP000185473"/>
    </source>
</evidence>
<dbReference type="Proteomes" id="UP000185473">
    <property type="component" value="Chromosome"/>
</dbReference>
<protein>
    <recommendedName>
        <fullName evidence="4">SHOCT domain-containing protein</fullName>
    </recommendedName>
</protein>
<dbReference type="AlphaFoldDB" id="A0A1L6RC53"/>
<name>A0A1L6RC53_9LACO</name>
<keyword evidence="1" id="KW-1133">Transmembrane helix</keyword>
<keyword evidence="1" id="KW-0812">Transmembrane</keyword>